<reference evidence="1 2" key="1">
    <citation type="submission" date="2015-11" db="EMBL/GenBank/DDBJ databases">
        <title>Exploring the genomic traits of fungus-feeding bacterial genus Collimonas.</title>
        <authorList>
            <person name="Song C."/>
            <person name="Schmidt R."/>
            <person name="de Jager V."/>
            <person name="Krzyzanowska D."/>
            <person name="Jongedijk E."/>
            <person name="Cankar K."/>
            <person name="Beekwilder J."/>
            <person name="van Veen A."/>
            <person name="de Boer W."/>
            <person name="van Veen J.A."/>
            <person name="Garbeva P."/>
        </authorList>
    </citation>
    <scope>NUCLEOTIDE SEQUENCE [LARGE SCALE GENOMIC DNA]</scope>
    <source>
        <strain evidence="1 2">Ter91</strain>
    </source>
</reference>
<dbReference type="KEGG" id="cpra:CPter91_2839"/>
<dbReference type="STRING" id="279113.CPter91_2839"/>
<proteinExistence type="predicted"/>
<evidence type="ECO:0000313" key="1">
    <source>
        <dbReference type="EMBL" id="AMP05185.1"/>
    </source>
</evidence>
<evidence type="ECO:0000313" key="2">
    <source>
        <dbReference type="Proteomes" id="UP000074561"/>
    </source>
</evidence>
<name>A0A127Q5U6_9BURK</name>
<gene>
    <name evidence="1" type="ORF">CPter91_2839</name>
</gene>
<sequence>MGTAGRQNLKVIFTALELKMLERIFSWLRIRQKITMIACSVAVHLLTLS</sequence>
<organism evidence="1 2">
    <name type="scientific">Collimonas pratensis</name>
    <dbReference type="NCBI Taxonomy" id="279113"/>
    <lineage>
        <taxon>Bacteria</taxon>
        <taxon>Pseudomonadati</taxon>
        <taxon>Pseudomonadota</taxon>
        <taxon>Betaproteobacteria</taxon>
        <taxon>Burkholderiales</taxon>
        <taxon>Oxalobacteraceae</taxon>
        <taxon>Collimonas</taxon>
    </lineage>
</organism>
<dbReference type="EMBL" id="CP013234">
    <property type="protein sequence ID" value="AMP05185.1"/>
    <property type="molecule type" value="Genomic_DNA"/>
</dbReference>
<dbReference type="Proteomes" id="UP000074561">
    <property type="component" value="Chromosome"/>
</dbReference>
<accession>A0A127Q5U6</accession>
<protein>
    <submittedName>
        <fullName evidence="1">Uncharacterized protein</fullName>
    </submittedName>
</protein>
<dbReference type="AlphaFoldDB" id="A0A127Q5U6"/>